<reference evidence="10" key="1">
    <citation type="submission" date="2020-09" db="EMBL/GenBank/DDBJ databases">
        <title>New species isolated from human feces.</title>
        <authorList>
            <person name="Kitahara M."/>
            <person name="Shigeno Y."/>
            <person name="Shime M."/>
            <person name="Matsumoto Y."/>
            <person name="Nakamura S."/>
            <person name="Motooka D."/>
            <person name="Fukuoka S."/>
            <person name="Nishikawa H."/>
            <person name="Benno Y."/>
        </authorList>
    </citation>
    <scope>NUCLEOTIDE SEQUENCE</scope>
    <source>
        <strain evidence="10">MM50</strain>
    </source>
</reference>
<gene>
    <name evidence="10" type="ORF">MM50RIKEN_11150</name>
</gene>
<evidence type="ECO:0000256" key="5">
    <source>
        <dbReference type="ARBA" id="ARBA00022989"/>
    </source>
</evidence>
<dbReference type="Gene3D" id="1.20.1510.10">
    <property type="entry name" value="Cation efflux protein transmembrane domain"/>
    <property type="match status" value="1"/>
</dbReference>
<dbReference type="PANTHER" id="PTHR43840">
    <property type="entry name" value="MITOCHONDRIAL METAL TRANSPORTER 1-RELATED"/>
    <property type="match status" value="1"/>
</dbReference>
<evidence type="ECO:0000256" key="4">
    <source>
        <dbReference type="ARBA" id="ARBA00022692"/>
    </source>
</evidence>
<dbReference type="Pfam" id="PF01545">
    <property type="entry name" value="Cation_efflux"/>
    <property type="match status" value="1"/>
</dbReference>
<dbReference type="FunFam" id="1.20.1510.10:FF:000006">
    <property type="entry name" value="Divalent cation efflux transporter"/>
    <property type="match status" value="1"/>
</dbReference>
<keyword evidence="5 7" id="KW-1133">Transmembrane helix</keyword>
<dbReference type="NCBIfam" id="TIGR01297">
    <property type="entry name" value="CDF"/>
    <property type="match status" value="1"/>
</dbReference>
<protein>
    <submittedName>
        <fullName evidence="10">Cation diffusion facilitator transporter</fullName>
    </submittedName>
</protein>
<dbReference type="InterPro" id="IPR058533">
    <property type="entry name" value="Cation_efflux_TM"/>
</dbReference>
<dbReference type="Pfam" id="PF16916">
    <property type="entry name" value="ZT_dimer"/>
    <property type="match status" value="1"/>
</dbReference>
<organism evidence="10 11">
    <name type="scientific">Vescimonas coprocola</name>
    <dbReference type="NCBI Taxonomy" id="2714355"/>
    <lineage>
        <taxon>Bacteria</taxon>
        <taxon>Bacillati</taxon>
        <taxon>Bacillota</taxon>
        <taxon>Clostridia</taxon>
        <taxon>Eubacteriales</taxon>
        <taxon>Oscillospiraceae</taxon>
        <taxon>Vescimonas</taxon>
    </lineage>
</organism>
<comment type="similarity">
    <text evidence="2">Belongs to the cation diffusion facilitator (CDF) transporter (TC 2.A.4) family.</text>
</comment>
<dbReference type="AlphaFoldDB" id="A0A810Q522"/>
<dbReference type="InterPro" id="IPR002524">
    <property type="entry name" value="Cation_efflux"/>
</dbReference>
<evidence type="ECO:0000313" key="10">
    <source>
        <dbReference type="EMBL" id="BCK81352.1"/>
    </source>
</evidence>
<evidence type="ECO:0000259" key="9">
    <source>
        <dbReference type="Pfam" id="PF16916"/>
    </source>
</evidence>
<keyword evidence="4 7" id="KW-0812">Transmembrane</keyword>
<dbReference type="SUPFAM" id="SSF161111">
    <property type="entry name" value="Cation efflux protein transmembrane domain-like"/>
    <property type="match status" value="1"/>
</dbReference>
<dbReference type="GO" id="GO:0008324">
    <property type="term" value="F:monoatomic cation transmembrane transporter activity"/>
    <property type="evidence" value="ECO:0007669"/>
    <property type="project" value="InterPro"/>
</dbReference>
<sequence length="389" mass="42268">MIELLSHWLIRNRENTGDPAVRLAYGRLCGLVGIGLNLLLFGGKLFAGTVSGSVAVTADAFNNLSDAGSSVVTLLGFQLAGKKPDPQHPFGHGRIEYISGLVVSGLILLMGVELGKSSVEKILHPEAVDFSLLAVGILVASIAVKLYMYLYNRRIGRRISSAAMEATATDSLSDAIATTAVLAAMLVGRFTSLMIDGWVGLVVACFILFSGYQAAKETLGPLLGQPPEQELVERIRQMVLSHPPICGIHDLVVHDYGPGRMMVSLHAEVPAHGDILELHDVIDTAEMELKRTLHCNAVIHMDPIITDDAQIVQLRRRVAKLVRQVDSGMTIHDFRVVPGPSHTNLIFDAVLPFGEHITEAEAARQIRERVRQMDGGEYYAVVTVENPYV</sequence>
<feature type="domain" description="Cation efflux protein transmembrane" evidence="8">
    <location>
        <begin position="31"/>
        <end position="222"/>
    </location>
</feature>
<comment type="subcellular location">
    <subcellularLocation>
        <location evidence="1">Membrane</location>
        <topology evidence="1">Multi-pass membrane protein</topology>
    </subcellularLocation>
</comment>
<dbReference type="InterPro" id="IPR036837">
    <property type="entry name" value="Cation_efflux_CTD_sf"/>
</dbReference>
<dbReference type="InterPro" id="IPR027470">
    <property type="entry name" value="Cation_efflux_CTD"/>
</dbReference>
<evidence type="ECO:0000313" key="11">
    <source>
        <dbReference type="Proteomes" id="UP000681035"/>
    </source>
</evidence>
<dbReference type="RefSeq" id="WP_213542096.1">
    <property type="nucleotide sequence ID" value="NZ_AP023418.1"/>
</dbReference>
<evidence type="ECO:0000256" key="2">
    <source>
        <dbReference type="ARBA" id="ARBA00008114"/>
    </source>
</evidence>
<feature type="transmembrane region" description="Helical" evidence="7">
    <location>
        <begin position="95"/>
        <end position="112"/>
    </location>
</feature>
<keyword evidence="11" id="KW-1185">Reference proteome</keyword>
<dbReference type="KEGG" id="vcop:MM50RIKEN_11150"/>
<feature type="transmembrane region" description="Helical" evidence="7">
    <location>
        <begin position="132"/>
        <end position="151"/>
    </location>
</feature>
<accession>A0A810Q522</accession>
<evidence type="ECO:0000256" key="1">
    <source>
        <dbReference type="ARBA" id="ARBA00004141"/>
    </source>
</evidence>
<proteinExistence type="inferred from homology"/>
<name>A0A810Q522_9FIRM</name>
<keyword evidence="3" id="KW-0813">Transport</keyword>
<dbReference type="Proteomes" id="UP000681035">
    <property type="component" value="Chromosome"/>
</dbReference>
<evidence type="ECO:0000256" key="6">
    <source>
        <dbReference type="ARBA" id="ARBA00023136"/>
    </source>
</evidence>
<keyword evidence="6 7" id="KW-0472">Membrane</keyword>
<feature type="domain" description="Cation efflux protein cytoplasmic" evidence="9">
    <location>
        <begin position="227"/>
        <end position="303"/>
    </location>
</feature>
<dbReference type="InterPro" id="IPR050291">
    <property type="entry name" value="CDF_Transporter"/>
</dbReference>
<dbReference type="EMBL" id="AP023418">
    <property type="protein sequence ID" value="BCK81352.1"/>
    <property type="molecule type" value="Genomic_DNA"/>
</dbReference>
<evidence type="ECO:0000259" key="8">
    <source>
        <dbReference type="Pfam" id="PF01545"/>
    </source>
</evidence>
<evidence type="ECO:0000256" key="7">
    <source>
        <dbReference type="SAM" id="Phobius"/>
    </source>
</evidence>
<evidence type="ECO:0000256" key="3">
    <source>
        <dbReference type="ARBA" id="ARBA00022448"/>
    </source>
</evidence>
<dbReference type="Gene3D" id="3.30.70.1350">
    <property type="entry name" value="Cation efflux protein, cytoplasmic domain"/>
    <property type="match status" value="1"/>
</dbReference>
<dbReference type="PANTHER" id="PTHR43840:SF15">
    <property type="entry name" value="MITOCHONDRIAL METAL TRANSPORTER 1-RELATED"/>
    <property type="match status" value="1"/>
</dbReference>
<dbReference type="SUPFAM" id="SSF160240">
    <property type="entry name" value="Cation efflux protein cytoplasmic domain-like"/>
    <property type="match status" value="1"/>
</dbReference>
<feature type="transmembrane region" description="Helical" evidence="7">
    <location>
        <begin position="197"/>
        <end position="215"/>
    </location>
</feature>
<dbReference type="InterPro" id="IPR027469">
    <property type="entry name" value="Cation_efflux_TMD_sf"/>
</dbReference>
<feature type="transmembrane region" description="Helical" evidence="7">
    <location>
        <begin position="20"/>
        <end position="41"/>
    </location>
</feature>
<dbReference type="GO" id="GO:0016020">
    <property type="term" value="C:membrane"/>
    <property type="evidence" value="ECO:0007669"/>
    <property type="project" value="UniProtKB-SubCell"/>
</dbReference>